<evidence type="ECO:0000256" key="1">
    <source>
        <dbReference type="ARBA" id="ARBA00004496"/>
    </source>
</evidence>
<dbReference type="Pfam" id="PF02631">
    <property type="entry name" value="RecX_HTH2"/>
    <property type="match status" value="1"/>
</dbReference>
<comment type="function">
    <text evidence="5">Modulates RecA activity.</text>
</comment>
<dbReference type="Gene3D" id="1.10.10.10">
    <property type="entry name" value="Winged helix-like DNA-binding domain superfamily/Winged helix DNA-binding domain"/>
    <property type="match status" value="3"/>
</dbReference>
<dbReference type="PANTHER" id="PTHR33602">
    <property type="entry name" value="REGULATORY PROTEIN RECX FAMILY PROTEIN"/>
    <property type="match status" value="1"/>
</dbReference>
<dbReference type="InterPro" id="IPR053926">
    <property type="entry name" value="RecX_HTH_1st"/>
</dbReference>
<organism evidence="8 9">
    <name type="scientific">Phocicoccus schoeneichii</name>
    <dbReference type="NCBI Taxonomy" id="1812261"/>
    <lineage>
        <taxon>Bacteria</taxon>
        <taxon>Bacillati</taxon>
        <taxon>Bacillota</taxon>
        <taxon>Bacilli</taxon>
        <taxon>Bacillales</taxon>
        <taxon>Salinicoccaceae</taxon>
        <taxon>Phocicoccus</taxon>
    </lineage>
</organism>
<proteinExistence type="inferred from homology"/>
<name>A0A6V7RQW6_9BACL</name>
<dbReference type="HAMAP" id="MF_01114">
    <property type="entry name" value="RecX"/>
    <property type="match status" value="1"/>
</dbReference>
<dbReference type="Proteomes" id="UP000521032">
    <property type="component" value="Unassembled WGS sequence"/>
</dbReference>
<gene>
    <name evidence="5 8" type="primary">recX</name>
    <name evidence="8" type="ORF">JEOSCH030_01801</name>
</gene>
<comment type="caution">
    <text evidence="8">The sequence shown here is derived from an EMBL/GenBank/DDBJ whole genome shotgun (WGS) entry which is preliminary data.</text>
</comment>
<dbReference type="EMBL" id="CAJEWE010000011">
    <property type="protein sequence ID" value="CAD2080098.1"/>
    <property type="molecule type" value="Genomic_DNA"/>
</dbReference>
<protein>
    <recommendedName>
        <fullName evidence="3 5">Regulatory protein RecX</fullName>
    </recommendedName>
</protein>
<dbReference type="AlphaFoldDB" id="A0A6V7RQW6"/>
<dbReference type="Pfam" id="PF21982">
    <property type="entry name" value="RecX_HTH1"/>
    <property type="match status" value="1"/>
</dbReference>
<dbReference type="PANTHER" id="PTHR33602:SF1">
    <property type="entry name" value="REGULATORY PROTEIN RECX FAMILY PROTEIN"/>
    <property type="match status" value="1"/>
</dbReference>
<accession>A0A6V7RQW6</accession>
<keyword evidence="9" id="KW-1185">Reference proteome</keyword>
<keyword evidence="4 5" id="KW-0963">Cytoplasm</keyword>
<comment type="subcellular location">
    <subcellularLocation>
        <location evidence="1 5">Cytoplasm</location>
    </subcellularLocation>
</comment>
<dbReference type="RefSeq" id="WP_186088578.1">
    <property type="nucleotide sequence ID" value="NZ_BMDB01000004.1"/>
</dbReference>
<feature type="domain" description="RecX second three-helical" evidence="6">
    <location>
        <begin position="104"/>
        <end position="144"/>
    </location>
</feature>
<evidence type="ECO:0000259" key="7">
    <source>
        <dbReference type="Pfam" id="PF21982"/>
    </source>
</evidence>
<evidence type="ECO:0000313" key="9">
    <source>
        <dbReference type="Proteomes" id="UP000521032"/>
    </source>
</evidence>
<evidence type="ECO:0000259" key="6">
    <source>
        <dbReference type="Pfam" id="PF02631"/>
    </source>
</evidence>
<evidence type="ECO:0000256" key="4">
    <source>
        <dbReference type="ARBA" id="ARBA00022490"/>
    </source>
</evidence>
<reference evidence="8 9" key="1">
    <citation type="submission" date="2020-07" db="EMBL/GenBank/DDBJ databases">
        <authorList>
            <person name="Criscuolo A."/>
        </authorList>
    </citation>
    <scope>NUCLEOTIDE SEQUENCE [LARGE SCALE GENOMIC DNA]</scope>
    <source>
        <strain evidence="9">CIP 111030</strain>
    </source>
</reference>
<dbReference type="GO" id="GO:0006282">
    <property type="term" value="P:regulation of DNA repair"/>
    <property type="evidence" value="ECO:0007669"/>
    <property type="project" value="UniProtKB-UniRule"/>
</dbReference>
<sequence>MKVTKLVALKNNFFRVEFDNGAHLRVHEEGLIKHMLYNSKELTDEEFEQIKSTLDFDRAYIKAIHYISFKLRSEYEIYTYLSEDFTDEVIAHAIERLINENYINDNIYAEALKNTMLNTTDKGPLLLKRELEKKRVSKTIIDDAVEAFKESIEPERLIKIRDKELKRYKGSKNLFKQKLSERLMTKGYTGEFLSMIPSEVELDDAEFFEKDFEKYYNKHARKYRGFDLKNRVIRSLLGRGYSYSQIDERIGSIEDDFIWSDDES</sequence>
<feature type="domain" description="RecX first three-helical" evidence="7">
    <location>
        <begin position="59"/>
        <end position="97"/>
    </location>
</feature>
<dbReference type="InterPro" id="IPR053924">
    <property type="entry name" value="RecX_HTH_2nd"/>
</dbReference>
<dbReference type="InterPro" id="IPR036388">
    <property type="entry name" value="WH-like_DNA-bd_sf"/>
</dbReference>
<evidence type="ECO:0000256" key="5">
    <source>
        <dbReference type="HAMAP-Rule" id="MF_01114"/>
    </source>
</evidence>
<evidence type="ECO:0000313" key="8">
    <source>
        <dbReference type="EMBL" id="CAD2080098.1"/>
    </source>
</evidence>
<dbReference type="InterPro" id="IPR003783">
    <property type="entry name" value="Regulatory_RecX"/>
</dbReference>
<dbReference type="GO" id="GO:0005737">
    <property type="term" value="C:cytoplasm"/>
    <property type="evidence" value="ECO:0007669"/>
    <property type="project" value="UniProtKB-SubCell"/>
</dbReference>
<evidence type="ECO:0000256" key="3">
    <source>
        <dbReference type="ARBA" id="ARBA00018111"/>
    </source>
</evidence>
<comment type="similarity">
    <text evidence="2 5">Belongs to the RecX family.</text>
</comment>
<evidence type="ECO:0000256" key="2">
    <source>
        <dbReference type="ARBA" id="ARBA00009695"/>
    </source>
</evidence>